<dbReference type="InterPro" id="IPR003660">
    <property type="entry name" value="HAMP_dom"/>
</dbReference>
<evidence type="ECO:0000256" key="1">
    <source>
        <dbReference type="ARBA" id="ARBA00000085"/>
    </source>
</evidence>
<protein>
    <recommendedName>
        <fullName evidence="3">histidine kinase</fullName>
        <ecNumber evidence="3">2.7.13.3</ecNumber>
    </recommendedName>
</protein>
<dbReference type="STRING" id="1520.LF65_02528"/>
<dbReference type="SUPFAM" id="SSF158472">
    <property type="entry name" value="HAMP domain-like"/>
    <property type="match status" value="1"/>
</dbReference>
<evidence type="ECO:0000256" key="12">
    <source>
        <dbReference type="ARBA" id="ARBA00023012"/>
    </source>
</evidence>
<reference evidence="17" key="2">
    <citation type="submission" date="2016-02" db="EMBL/GenBank/DDBJ databases">
        <title>Genome sequence of Clostridium beijerinckii strain 59B.</title>
        <authorList>
            <person name="Little G.T."/>
            <person name="Minton N.P."/>
        </authorList>
    </citation>
    <scope>NUCLEOTIDE SEQUENCE</scope>
    <source>
        <strain evidence="17">NCIMB 14988</strain>
    </source>
</reference>
<evidence type="ECO:0000313" key="17">
    <source>
        <dbReference type="EMBL" id="AJG99110.1"/>
    </source>
</evidence>
<dbReference type="PANTHER" id="PTHR45528:SF1">
    <property type="entry name" value="SENSOR HISTIDINE KINASE CPXA"/>
    <property type="match status" value="1"/>
</dbReference>
<dbReference type="Proteomes" id="UP000031866">
    <property type="component" value="Chromosome"/>
</dbReference>
<evidence type="ECO:0000256" key="4">
    <source>
        <dbReference type="ARBA" id="ARBA00022475"/>
    </source>
</evidence>
<dbReference type="GO" id="GO:0005524">
    <property type="term" value="F:ATP binding"/>
    <property type="evidence" value="ECO:0007669"/>
    <property type="project" value="UniProtKB-KW"/>
</dbReference>
<comment type="catalytic activity">
    <reaction evidence="1">
        <text>ATP + protein L-histidine = ADP + protein N-phospho-L-histidine.</text>
        <dbReference type="EC" id="2.7.13.3"/>
    </reaction>
</comment>
<keyword evidence="6" id="KW-0808">Transferase</keyword>
<accession>A0A0B5QDR7</accession>
<feature type="domain" description="Histidine kinase" evidence="15">
    <location>
        <begin position="264"/>
        <end position="482"/>
    </location>
</feature>
<dbReference type="InterPro" id="IPR050398">
    <property type="entry name" value="HssS/ArlS-like"/>
</dbReference>
<feature type="transmembrane region" description="Helical" evidence="14">
    <location>
        <begin position="12"/>
        <end position="33"/>
    </location>
</feature>
<dbReference type="SMART" id="SM00304">
    <property type="entry name" value="HAMP"/>
    <property type="match status" value="1"/>
</dbReference>
<proteinExistence type="predicted"/>
<name>A0A0B5QDR7_CLOBE</name>
<dbReference type="CDD" id="cd00075">
    <property type="entry name" value="HATPase"/>
    <property type="match status" value="1"/>
</dbReference>
<evidence type="ECO:0000259" key="15">
    <source>
        <dbReference type="PROSITE" id="PS50109"/>
    </source>
</evidence>
<comment type="subcellular location">
    <subcellularLocation>
        <location evidence="2">Cell membrane</location>
        <topology evidence="2">Multi-pass membrane protein</topology>
    </subcellularLocation>
</comment>
<dbReference type="SUPFAM" id="SSF55874">
    <property type="entry name" value="ATPase domain of HSP90 chaperone/DNA topoisomerase II/histidine kinase"/>
    <property type="match status" value="1"/>
</dbReference>
<dbReference type="PANTHER" id="PTHR45528">
    <property type="entry name" value="SENSOR HISTIDINE KINASE CPXA"/>
    <property type="match status" value="1"/>
</dbReference>
<dbReference type="PRINTS" id="PR00344">
    <property type="entry name" value="BCTRLSENSOR"/>
</dbReference>
<dbReference type="PROSITE" id="PS50885">
    <property type="entry name" value="HAMP"/>
    <property type="match status" value="1"/>
</dbReference>
<dbReference type="InterPro" id="IPR003661">
    <property type="entry name" value="HisK_dim/P_dom"/>
</dbReference>
<evidence type="ECO:0000256" key="6">
    <source>
        <dbReference type="ARBA" id="ARBA00022679"/>
    </source>
</evidence>
<dbReference type="CDD" id="cd06225">
    <property type="entry name" value="HAMP"/>
    <property type="match status" value="1"/>
</dbReference>
<dbReference type="FunFam" id="1.10.287.130:FF:000001">
    <property type="entry name" value="Two-component sensor histidine kinase"/>
    <property type="match status" value="1"/>
</dbReference>
<dbReference type="RefSeq" id="WP_041896394.1">
    <property type="nucleotide sequence ID" value="NZ_CP010086.2"/>
</dbReference>
<evidence type="ECO:0000313" key="18">
    <source>
        <dbReference type="EMBL" id="NRV11351.1"/>
    </source>
</evidence>
<feature type="domain" description="HAMP" evidence="16">
    <location>
        <begin position="197"/>
        <end position="249"/>
    </location>
</feature>
<dbReference type="Pfam" id="PF02518">
    <property type="entry name" value="HATPase_c"/>
    <property type="match status" value="1"/>
</dbReference>
<evidence type="ECO:0000256" key="14">
    <source>
        <dbReference type="SAM" id="Phobius"/>
    </source>
</evidence>
<keyword evidence="9 17" id="KW-0418">Kinase</keyword>
<keyword evidence="11 14" id="KW-1133">Transmembrane helix</keyword>
<dbReference type="Gene3D" id="6.10.340.10">
    <property type="match status" value="1"/>
</dbReference>
<reference evidence="18" key="3">
    <citation type="submission" date="2020-05" db="EMBL/GenBank/DDBJ databases">
        <title>Genomic insights into acetone-butanol-ethanol (ABE) fermentation by sequencing solventogenic clostridia strains.</title>
        <authorList>
            <person name="Brown S."/>
        </authorList>
    </citation>
    <scope>NUCLEOTIDE SEQUENCE</scope>
    <source>
        <strain evidence="18">DJ126</strain>
    </source>
</reference>
<dbReference type="InterPro" id="IPR004358">
    <property type="entry name" value="Sig_transdc_His_kin-like_C"/>
</dbReference>
<keyword evidence="7 14" id="KW-0812">Transmembrane</keyword>
<dbReference type="Proteomes" id="UP000821656">
    <property type="component" value="Unassembled WGS sequence"/>
</dbReference>
<dbReference type="SMART" id="SM00388">
    <property type="entry name" value="HisKA"/>
    <property type="match status" value="1"/>
</dbReference>
<dbReference type="SUPFAM" id="SSF47384">
    <property type="entry name" value="Homodimeric domain of signal transducing histidine kinase"/>
    <property type="match status" value="1"/>
</dbReference>
<dbReference type="EMBL" id="CP010086">
    <property type="protein sequence ID" value="AJG99110.1"/>
    <property type="molecule type" value="Genomic_DNA"/>
</dbReference>
<dbReference type="GO" id="GO:0005886">
    <property type="term" value="C:plasma membrane"/>
    <property type="evidence" value="ECO:0007669"/>
    <property type="project" value="UniProtKB-SubCell"/>
</dbReference>
<dbReference type="OrthoDB" id="335833at2"/>
<dbReference type="FunFam" id="3.30.565.10:FF:000006">
    <property type="entry name" value="Sensor histidine kinase WalK"/>
    <property type="match status" value="1"/>
</dbReference>
<feature type="transmembrane region" description="Helical" evidence="14">
    <location>
        <begin position="168"/>
        <end position="191"/>
    </location>
</feature>
<dbReference type="EMBL" id="JABSXK010000001">
    <property type="protein sequence ID" value="NRV11351.1"/>
    <property type="molecule type" value="Genomic_DNA"/>
</dbReference>
<dbReference type="InterPro" id="IPR036097">
    <property type="entry name" value="HisK_dim/P_sf"/>
</dbReference>
<dbReference type="CDD" id="cd00082">
    <property type="entry name" value="HisKA"/>
    <property type="match status" value="1"/>
</dbReference>
<dbReference type="Gene3D" id="1.10.287.130">
    <property type="match status" value="1"/>
</dbReference>
<keyword evidence="5" id="KW-0597">Phosphoprotein</keyword>
<gene>
    <name evidence="18" type="ORF">DFH45_004314</name>
    <name evidence="17" type="ORF">LF65_02528</name>
</gene>
<evidence type="ECO:0000256" key="7">
    <source>
        <dbReference type="ARBA" id="ARBA00022692"/>
    </source>
</evidence>
<dbReference type="SMART" id="SM00387">
    <property type="entry name" value="HATPase_c"/>
    <property type="match status" value="1"/>
</dbReference>
<dbReference type="InterPro" id="IPR036890">
    <property type="entry name" value="HATPase_C_sf"/>
</dbReference>
<evidence type="ECO:0000256" key="8">
    <source>
        <dbReference type="ARBA" id="ARBA00022741"/>
    </source>
</evidence>
<dbReference type="InterPro" id="IPR005467">
    <property type="entry name" value="His_kinase_dom"/>
</dbReference>
<dbReference type="Pfam" id="PF00672">
    <property type="entry name" value="HAMP"/>
    <property type="match status" value="1"/>
</dbReference>
<keyword evidence="10" id="KW-0067">ATP-binding</keyword>
<dbReference type="InterPro" id="IPR003594">
    <property type="entry name" value="HATPase_dom"/>
</dbReference>
<dbReference type="EC" id="2.7.13.3" evidence="3"/>
<dbReference type="Gene3D" id="3.30.565.10">
    <property type="entry name" value="Histidine kinase-like ATPase, C-terminal domain"/>
    <property type="match status" value="1"/>
</dbReference>
<keyword evidence="8" id="KW-0547">Nucleotide-binding</keyword>
<dbReference type="PROSITE" id="PS50109">
    <property type="entry name" value="HIS_KIN"/>
    <property type="match status" value="1"/>
</dbReference>
<evidence type="ECO:0000256" key="10">
    <source>
        <dbReference type="ARBA" id="ARBA00022840"/>
    </source>
</evidence>
<keyword evidence="12" id="KW-0902">Two-component regulatory system</keyword>
<organism evidence="17 19">
    <name type="scientific">Clostridium beijerinckii</name>
    <name type="common">Clostridium MP</name>
    <dbReference type="NCBI Taxonomy" id="1520"/>
    <lineage>
        <taxon>Bacteria</taxon>
        <taxon>Bacillati</taxon>
        <taxon>Bacillota</taxon>
        <taxon>Clostridia</taxon>
        <taxon>Eubacteriales</taxon>
        <taxon>Clostridiaceae</taxon>
        <taxon>Clostridium</taxon>
    </lineage>
</organism>
<evidence type="ECO:0000256" key="5">
    <source>
        <dbReference type="ARBA" id="ARBA00022553"/>
    </source>
</evidence>
<keyword evidence="13 14" id="KW-0472">Membrane</keyword>
<evidence type="ECO:0000256" key="13">
    <source>
        <dbReference type="ARBA" id="ARBA00023136"/>
    </source>
</evidence>
<dbReference type="AlphaFoldDB" id="A0A0B5QDR7"/>
<evidence type="ECO:0000256" key="11">
    <source>
        <dbReference type="ARBA" id="ARBA00022989"/>
    </source>
</evidence>
<dbReference type="KEGG" id="cbei:LF65_02528"/>
<evidence type="ECO:0000259" key="16">
    <source>
        <dbReference type="PROSITE" id="PS50885"/>
    </source>
</evidence>
<dbReference type="Pfam" id="PF00512">
    <property type="entry name" value="HisKA"/>
    <property type="match status" value="1"/>
</dbReference>
<reference evidence="19" key="1">
    <citation type="submission" date="2014-12" db="EMBL/GenBank/DDBJ databases">
        <title>Genome sequence of Clostridium beijerinckii strain 59B.</title>
        <authorList>
            <person name="Little G.T."/>
            <person name="Minton N.P."/>
        </authorList>
    </citation>
    <scope>NUCLEOTIDE SEQUENCE [LARGE SCALE GENOMIC DNA]</scope>
    <source>
        <strain evidence="19">59B</strain>
    </source>
</reference>
<evidence type="ECO:0000256" key="9">
    <source>
        <dbReference type="ARBA" id="ARBA00022777"/>
    </source>
</evidence>
<keyword evidence="4" id="KW-1003">Cell membrane</keyword>
<sequence length="484" mass="55199">MMIKKRLAMSNLFMLIVPAILIVVIAVGVLEGFTEIYGKKIKVFEEDSGISFIQKTLFMYNKEIRNNYDKINDYNKTKEDLKNSGYDFIITSDGDTIFSNITDADRTAMSKLERDVLTSSDSIVLEVNSISLVKNSLTKDGKNINMLAVKSNNNLMSRQQMKAEARTFLLSYMGVVFIVALLIIILTNGILSSRVAKSLIKPLELLSYGAGQIEEGNLDFKLSYQGTDEFAKVCRDFDKMRVRLKESIDMQLKYEQNRKELVAGISHDLRTPLTTIKGYSKGLKDGIANTNEKRERYYEIIYSKTCDMDKLVDKLFFFSKLDTGKFPFNFENINCNEFFLDFFSNAIPEFRGKRLDLTYKNDCKDNIFIRMDFEEIRRVLTNILENSVKYKVKEYGKVDITIEEMEDSVVLKIKDDGPGVLEENLSKLFASFYREDQSRANSSEGSGLGLSICEYIIKAHNGTITAENDNGLAIIITLPINKKI</sequence>
<dbReference type="GO" id="GO:0000155">
    <property type="term" value="F:phosphorelay sensor kinase activity"/>
    <property type="evidence" value="ECO:0007669"/>
    <property type="project" value="InterPro"/>
</dbReference>
<evidence type="ECO:0000313" key="19">
    <source>
        <dbReference type="Proteomes" id="UP000031866"/>
    </source>
</evidence>
<evidence type="ECO:0000256" key="2">
    <source>
        <dbReference type="ARBA" id="ARBA00004651"/>
    </source>
</evidence>
<evidence type="ECO:0000256" key="3">
    <source>
        <dbReference type="ARBA" id="ARBA00012438"/>
    </source>
</evidence>